<comment type="caution">
    <text evidence="1">The sequence shown here is derived from an EMBL/GenBank/DDBJ whole genome shotgun (WGS) entry which is preliminary data.</text>
</comment>
<evidence type="ECO:0000313" key="2">
    <source>
        <dbReference type="Proteomes" id="UP000029567"/>
    </source>
</evidence>
<dbReference type="AlphaFoldDB" id="A0A0E3C678"/>
<reference evidence="1 2" key="1">
    <citation type="submission" date="2013-09" db="EMBL/GenBank/DDBJ databases">
        <title>High correlation between genotypes and phenotypes of environmental bacteria Comamonas testosteroni strains.</title>
        <authorList>
            <person name="Liu L."/>
            <person name="Zhu W."/>
            <person name="Xia X."/>
            <person name="Xu B."/>
            <person name="Luo M."/>
            <person name="Wang G."/>
        </authorList>
    </citation>
    <scope>NUCLEOTIDE SEQUENCE [LARGE SCALE GENOMIC DNA]</scope>
    <source>
        <strain evidence="1 2">JL14</strain>
    </source>
</reference>
<dbReference type="EMBL" id="AWTN01000046">
    <property type="protein sequence ID" value="KGG96407.1"/>
    <property type="molecule type" value="Genomic_DNA"/>
</dbReference>
<name>A0A0E3C678_9BURK</name>
<evidence type="ECO:0000313" key="1">
    <source>
        <dbReference type="EMBL" id="KGG96407.1"/>
    </source>
</evidence>
<gene>
    <name evidence="1" type="ORF">P245_05455</name>
</gene>
<sequence>MQQILLSLVHLAIVTFARHFAWISTLNRERCLCQEKRLAVFFRRFFDAHIGKVSDVSEQILIN</sequence>
<proteinExistence type="predicted"/>
<organism evidence="1 2">
    <name type="scientific">Comamonas thiooxydans</name>
    <dbReference type="NCBI Taxonomy" id="363952"/>
    <lineage>
        <taxon>Bacteria</taxon>
        <taxon>Pseudomonadati</taxon>
        <taxon>Pseudomonadota</taxon>
        <taxon>Betaproteobacteria</taxon>
        <taxon>Burkholderiales</taxon>
        <taxon>Comamonadaceae</taxon>
        <taxon>Comamonas</taxon>
    </lineage>
</organism>
<protein>
    <submittedName>
        <fullName evidence="1">Uncharacterized protein</fullName>
    </submittedName>
</protein>
<dbReference type="Proteomes" id="UP000029567">
    <property type="component" value="Unassembled WGS sequence"/>
</dbReference>
<accession>A0A0E3C678</accession>